<name>A0ACB6QI24_9PLEO</name>
<sequence length="61" mass="6580">VSFPPNSKLVASASYDETVRLWDSGTGALLQISRFGLIGASSPNGKLVTSRSDDKIVRLWD</sequence>
<keyword evidence="2" id="KW-1185">Reference proteome</keyword>
<feature type="non-terminal residue" evidence="1">
    <location>
        <position position="1"/>
    </location>
</feature>
<proteinExistence type="predicted"/>
<feature type="non-terminal residue" evidence="1">
    <location>
        <position position="61"/>
    </location>
</feature>
<organism evidence="1 2">
    <name type="scientific">Lindgomyces ingoldianus</name>
    <dbReference type="NCBI Taxonomy" id="673940"/>
    <lineage>
        <taxon>Eukaryota</taxon>
        <taxon>Fungi</taxon>
        <taxon>Dikarya</taxon>
        <taxon>Ascomycota</taxon>
        <taxon>Pezizomycotina</taxon>
        <taxon>Dothideomycetes</taxon>
        <taxon>Pleosporomycetidae</taxon>
        <taxon>Pleosporales</taxon>
        <taxon>Lindgomycetaceae</taxon>
        <taxon>Lindgomyces</taxon>
    </lineage>
</organism>
<evidence type="ECO:0000313" key="2">
    <source>
        <dbReference type="Proteomes" id="UP000799755"/>
    </source>
</evidence>
<reference evidence="1" key="1">
    <citation type="journal article" date="2020" name="Stud. Mycol.">
        <title>101 Dothideomycetes genomes: a test case for predicting lifestyles and emergence of pathogens.</title>
        <authorList>
            <person name="Haridas S."/>
            <person name="Albert R."/>
            <person name="Binder M."/>
            <person name="Bloem J."/>
            <person name="Labutti K."/>
            <person name="Salamov A."/>
            <person name="Andreopoulos B."/>
            <person name="Baker S."/>
            <person name="Barry K."/>
            <person name="Bills G."/>
            <person name="Bluhm B."/>
            <person name="Cannon C."/>
            <person name="Castanera R."/>
            <person name="Culley D."/>
            <person name="Daum C."/>
            <person name="Ezra D."/>
            <person name="Gonzalez J."/>
            <person name="Henrissat B."/>
            <person name="Kuo A."/>
            <person name="Liang C."/>
            <person name="Lipzen A."/>
            <person name="Lutzoni F."/>
            <person name="Magnuson J."/>
            <person name="Mondo S."/>
            <person name="Nolan M."/>
            <person name="Ohm R."/>
            <person name="Pangilinan J."/>
            <person name="Park H.-J."/>
            <person name="Ramirez L."/>
            <person name="Alfaro M."/>
            <person name="Sun H."/>
            <person name="Tritt A."/>
            <person name="Yoshinaga Y."/>
            <person name="Zwiers L.-H."/>
            <person name="Turgeon B."/>
            <person name="Goodwin S."/>
            <person name="Spatafora J."/>
            <person name="Crous P."/>
            <person name="Grigoriev I."/>
        </authorList>
    </citation>
    <scope>NUCLEOTIDE SEQUENCE</scope>
    <source>
        <strain evidence="1">ATCC 200398</strain>
    </source>
</reference>
<dbReference type="Proteomes" id="UP000799755">
    <property type="component" value="Unassembled WGS sequence"/>
</dbReference>
<comment type="caution">
    <text evidence="1">The sequence shown here is derived from an EMBL/GenBank/DDBJ whole genome shotgun (WGS) entry which is preliminary data.</text>
</comment>
<gene>
    <name evidence="1" type="ORF">BDR25DRAFT_168785</name>
</gene>
<evidence type="ECO:0000313" key="1">
    <source>
        <dbReference type="EMBL" id="KAF2466654.1"/>
    </source>
</evidence>
<dbReference type="EMBL" id="MU003524">
    <property type="protein sequence ID" value="KAF2466654.1"/>
    <property type="molecule type" value="Genomic_DNA"/>
</dbReference>
<protein>
    <submittedName>
        <fullName evidence="1">Uncharacterized protein</fullName>
    </submittedName>
</protein>
<accession>A0ACB6QI24</accession>